<keyword evidence="3" id="KW-0690">Ribosome biogenesis</keyword>
<gene>
    <name evidence="8" type="primary">NOP14</name>
    <name evidence="8" type="ORF">CTA1_3805</name>
</gene>
<sequence length="953" mass="108261">DPHHCDKISNFLLRSRSKKLGEGTVSRQQRPQHRVSGTNDKMAGSQLKRLKSSLREQGIVGPQKSKKQKRQFAQDEKAKTDKRLQRGAALGQIREQFNPFDLKHNPRGPKFEVTSNRPQTGAAAKGIHGRPTEAKSMGEQRRRETLLVEMQKRNKVGGILDRRFGENDPSLAEEEKMLERFAREKQRSHKKTSLFDLEETEPLGELTHDGQTLNFEHHADMADDFDEDDLGEDDDSDSSLSEKKRLKRLRDAGLSGDDEAAADEPDRKKSKKEVMEEVMAKSKMHKYERQVAKDEDADLRMELDKELPNLHALLMSHGNKSDAQKKEEASKLIAGVDKATFDKDFDLRLKKLVQDRRAAPTERTKTDEEMAAEESKRLKELEEKRLKRMRGEAVSDDEDSDEEMEDQDDEEPAFQFIPEEEDEDFGLGKGIKTKNRPTATELGFDDEDDFLIEDDLIASGSDLEPIESEEEDSDEGEEYQGDDSEDDEFTKGLLNEEETKSSLFANGGGKGGAEVDSSDLPYTFPCPQHYEELLALSQKFPSDKLPTIVQRIRALYHPKLDSRNKEKLANFARALVDMVGNGPRDESSPSFQVLESLIRHVHSLAKMFPVEIANQYRSHLEEISQQRPLVMHVGDLTLLTAIGSTFPTSDHFHQVATPAMLTIGRYLGGKIPQTLSDYATGIYLSTLAVQYQQFSKRYVPEAMSFSLNTLCAIAPCPVSKMSGNFPVHEPAAGIRVANARNTKLRQLSPADCAIMEVYGAEAESKKAALLGTTLQLLGAAADTWTGKPSFQEIFQPALDIVTQLSSKSCRSKLPEELGDQLDKSKLKLERMLRIAQLSRRPLELHHHRPLSIKTYIPKFEDSYDPNKHYDPDRERAEMAKLKKEHKKERKGAMRELRKDAQFMARENLRMKKAKDEAYEKKYKRLVAEIQNEEGREANAYEREKEGRKKARHR</sequence>
<evidence type="ECO:0000256" key="1">
    <source>
        <dbReference type="ARBA" id="ARBA00004604"/>
    </source>
</evidence>
<feature type="compositionally biased region" description="Acidic residues" evidence="7">
    <location>
        <begin position="394"/>
        <end position="425"/>
    </location>
</feature>
<feature type="non-terminal residue" evidence="8">
    <location>
        <position position="1"/>
    </location>
</feature>
<evidence type="ECO:0000256" key="6">
    <source>
        <dbReference type="ARBA" id="ARBA00024695"/>
    </source>
</evidence>
<keyword evidence="9" id="KW-1185">Reference proteome</keyword>
<dbReference type="GO" id="GO:0032040">
    <property type="term" value="C:small-subunit processome"/>
    <property type="evidence" value="ECO:0007669"/>
    <property type="project" value="InterPro"/>
</dbReference>
<keyword evidence="4" id="KW-0698">rRNA processing</keyword>
<evidence type="ECO:0000256" key="2">
    <source>
        <dbReference type="ARBA" id="ARBA00007466"/>
    </source>
</evidence>
<proteinExistence type="inferred from homology"/>
<feature type="region of interest" description="Disordered" evidence="7">
    <location>
        <begin position="929"/>
        <end position="953"/>
    </location>
</feature>
<evidence type="ECO:0000313" key="9">
    <source>
        <dbReference type="Proteomes" id="UP000310108"/>
    </source>
</evidence>
<accession>A0A4U6XP73</accession>
<feature type="compositionally biased region" description="Basic and acidic residues" evidence="7">
    <location>
        <begin position="130"/>
        <end position="141"/>
    </location>
</feature>
<dbReference type="PANTHER" id="PTHR23183">
    <property type="entry name" value="NOP14"/>
    <property type="match status" value="1"/>
</dbReference>
<dbReference type="EMBL" id="PJEX01000040">
    <property type="protein sequence ID" value="TKW57548.1"/>
    <property type="molecule type" value="Genomic_DNA"/>
</dbReference>
<feature type="compositionally biased region" description="Acidic residues" evidence="7">
    <location>
        <begin position="464"/>
        <end position="488"/>
    </location>
</feature>
<comment type="caution">
    <text evidence="8">The sequence shown here is derived from an EMBL/GenBank/DDBJ whole genome shotgun (WGS) entry which is preliminary data.</text>
</comment>
<feature type="compositionally biased region" description="Acidic residues" evidence="7">
    <location>
        <begin position="222"/>
        <end position="237"/>
    </location>
</feature>
<feature type="region of interest" description="Disordered" evidence="7">
    <location>
        <begin position="182"/>
        <end position="288"/>
    </location>
</feature>
<dbReference type="AlphaFoldDB" id="A0A4U6XP73"/>
<feature type="compositionally biased region" description="Basic and acidic residues" evidence="7">
    <location>
        <begin position="354"/>
        <end position="393"/>
    </location>
</feature>
<evidence type="ECO:0000313" key="8">
    <source>
        <dbReference type="EMBL" id="TKW57548.1"/>
    </source>
</evidence>
<evidence type="ECO:0000256" key="3">
    <source>
        <dbReference type="ARBA" id="ARBA00022517"/>
    </source>
</evidence>
<dbReference type="Proteomes" id="UP000310108">
    <property type="component" value="Unassembled WGS sequence"/>
</dbReference>
<protein>
    <submittedName>
        <fullName evidence="8">Putative nucleolar complex protein 14</fullName>
    </submittedName>
</protein>
<organism evidence="8 9">
    <name type="scientific">Colletotrichum tanaceti</name>
    <dbReference type="NCBI Taxonomy" id="1306861"/>
    <lineage>
        <taxon>Eukaryota</taxon>
        <taxon>Fungi</taxon>
        <taxon>Dikarya</taxon>
        <taxon>Ascomycota</taxon>
        <taxon>Pezizomycotina</taxon>
        <taxon>Sordariomycetes</taxon>
        <taxon>Hypocreomycetidae</taxon>
        <taxon>Glomerellales</taxon>
        <taxon>Glomerellaceae</taxon>
        <taxon>Colletotrichum</taxon>
        <taxon>Colletotrichum destructivum species complex</taxon>
    </lineage>
</organism>
<evidence type="ECO:0000256" key="4">
    <source>
        <dbReference type="ARBA" id="ARBA00022552"/>
    </source>
</evidence>
<feature type="region of interest" description="Disordered" evidence="7">
    <location>
        <begin position="99"/>
        <end position="141"/>
    </location>
</feature>
<evidence type="ECO:0000256" key="5">
    <source>
        <dbReference type="ARBA" id="ARBA00023242"/>
    </source>
</evidence>
<feature type="region of interest" description="Disordered" evidence="7">
    <location>
        <begin position="354"/>
        <end position="488"/>
    </location>
</feature>
<keyword evidence="5" id="KW-0539">Nucleus</keyword>
<feature type="compositionally biased region" description="Polar residues" evidence="7">
    <location>
        <begin position="25"/>
        <end position="39"/>
    </location>
</feature>
<feature type="compositionally biased region" description="Basic and acidic residues" evidence="7">
    <location>
        <begin position="932"/>
        <end position="946"/>
    </location>
</feature>
<feature type="compositionally biased region" description="Basic and acidic residues" evidence="7">
    <location>
        <begin position="264"/>
        <end position="288"/>
    </location>
</feature>
<dbReference type="GO" id="GO:0030692">
    <property type="term" value="C:Noc4p-Nop14p complex"/>
    <property type="evidence" value="ECO:0007669"/>
    <property type="project" value="TreeGrafter"/>
</dbReference>
<dbReference type="GO" id="GO:0030490">
    <property type="term" value="P:maturation of SSU-rRNA"/>
    <property type="evidence" value="ECO:0007669"/>
    <property type="project" value="TreeGrafter"/>
</dbReference>
<feature type="region of interest" description="Disordered" evidence="7">
    <location>
        <begin position="1"/>
        <end position="84"/>
    </location>
</feature>
<dbReference type="PANTHER" id="PTHR23183:SF0">
    <property type="entry name" value="NUCLEOLAR PROTEIN 14"/>
    <property type="match status" value="1"/>
</dbReference>
<feature type="compositionally biased region" description="Basic and acidic residues" evidence="7">
    <location>
        <begin position="72"/>
        <end position="84"/>
    </location>
</feature>
<comment type="similarity">
    <text evidence="2">Belongs to the NOP14 family.</text>
</comment>
<evidence type="ECO:0000256" key="7">
    <source>
        <dbReference type="SAM" id="MobiDB-lite"/>
    </source>
</evidence>
<name>A0A4U6XP73_9PEZI</name>
<reference evidence="8 9" key="1">
    <citation type="journal article" date="2019" name="PLoS ONE">
        <title>Comparative genome analysis indicates high evolutionary potential of pathogenicity genes in Colletotrichum tanaceti.</title>
        <authorList>
            <person name="Lelwala R.V."/>
            <person name="Korhonen P.K."/>
            <person name="Young N.D."/>
            <person name="Scott J.B."/>
            <person name="Ades P.A."/>
            <person name="Gasser R.B."/>
            <person name="Taylor P.W.J."/>
        </authorList>
    </citation>
    <scope>NUCLEOTIDE SEQUENCE [LARGE SCALE GENOMIC DNA]</scope>
    <source>
        <strain evidence="8">BRIP57314</strain>
    </source>
</reference>
<comment type="function">
    <text evidence="6">Involved in nucleolar processing of pre-18S ribosomal RNA. Has a role in the nuclear export of 40S pre-ribosomal subunit to the cytoplasm.</text>
</comment>
<feature type="compositionally biased region" description="Acidic residues" evidence="7">
    <location>
        <begin position="443"/>
        <end position="456"/>
    </location>
</feature>
<dbReference type="InterPro" id="IPR007276">
    <property type="entry name" value="Nop14"/>
</dbReference>
<dbReference type="STRING" id="1306861.A0A4U6XP73"/>
<dbReference type="Pfam" id="PF04147">
    <property type="entry name" value="Nop14"/>
    <property type="match status" value="1"/>
</dbReference>
<comment type="subcellular location">
    <subcellularLocation>
        <location evidence="1">Nucleus</location>
        <location evidence="1">Nucleolus</location>
    </subcellularLocation>
</comment>